<dbReference type="PANTHER" id="PTHR24221:SF464">
    <property type="entry name" value="OS05G0548300 PROTEIN"/>
    <property type="match status" value="1"/>
</dbReference>
<evidence type="ECO:0000256" key="4">
    <source>
        <dbReference type="ARBA" id="ARBA00023136"/>
    </source>
</evidence>
<keyword evidence="3 6" id="KW-1133">Transmembrane helix</keyword>
<evidence type="ECO:0000259" key="7">
    <source>
        <dbReference type="PROSITE" id="PS50929"/>
    </source>
</evidence>
<dbReference type="Proteomes" id="UP000007305">
    <property type="component" value="Chromosome 9"/>
</dbReference>
<dbReference type="Gene3D" id="3.40.50.300">
    <property type="entry name" value="P-loop containing nucleotide triphosphate hydrolases"/>
    <property type="match status" value="1"/>
</dbReference>
<dbReference type="InParanoid" id="A0A804R4F3"/>
<feature type="compositionally biased region" description="Polar residues" evidence="5">
    <location>
        <begin position="66"/>
        <end position="78"/>
    </location>
</feature>
<dbReference type="InterPro" id="IPR048967">
    <property type="entry name" value="Aquarius_insert"/>
</dbReference>
<dbReference type="InterPro" id="IPR027417">
    <property type="entry name" value="P-loop_NTPase"/>
</dbReference>
<dbReference type="InterPro" id="IPR011527">
    <property type="entry name" value="ABC1_TM_dom"/>
</dbReference>
<evidence type="ECO:0000256" key="5">
    <source>
        <dbReference type="SAM" id="MobiDB-lite"/>
    </source>
</evidence>
<dbReference type="Gramene" id="Zm00001eb387580_T001">
    <property type="protein sequence ID" value="Zm00001eb387580_P001"/>
    <property type="gene ID" value="Zm00001eb387580"/>
</dbReference>
<evidence type="ECO:0000256" key="3">
    <source>
        <dbReference type="ARBA" id="ARBA00022989"/>
    </source>
</evidence>
<dbReference type="Gene3D" id="1.20.1560.10">
    <property type="entry name" value="ABC transporter type 1, transmembrane domain"/>
    <property type="match status" value="1"/>
</dbReference>
<reference evidence="9" key="1">
    <citation type="journal article" date="2009" name="Science">
        <title>The B73 maize genome: complexity, diversity, and dynamics.</title>
        <authorList>
            <person name="Schnable P.S."/>
            <person name="Ware D."/>
            <person name="Fulton R.S."/>
            <person name="Stein J.C."/>
            <person name="Wei F."/>
            <person name="Pasternak S."/>
            <person name="Liang C."/>
            <person name="Zhang J."/>
            <person name="Fulton L."/>
            <person name="Graves T.A."/>
            <person name="Minx P."/>
            <person name="Reily A.D."/>
            <person name="Courtney L."/>
            <person name="Kruchowski S.S."/>
            <person name="Tomlinson C."/>
            <person name="Strong C."/>
            <person name="Delehaunty K."/>
            <person name="Fronick C."/>
            <person name="Courtney B."/>
            <person name="Rock S.M."/>
            <person name="Belter E."/>
            <person name="Du F."/>
            <person name="Kim K."/>
            <person name="Abbott R.M."/>
            <person name="Cotton M."/>
            <person name="Levy A."/>
            <person name="Marchetto P."/>
            <person name="Ochoa K."/>
            <person name="Jackson S.M."/>
            <person name="Gillam B."/>
            <person name="Chen W."/>
            <person name="Yan L."/>
            <person name="Higginbotham J."/>
            <person name="Cardenas M."/>
            <person name="Waligorski J."/>
            <person name="Applebaum E."/>
            <person name="Phelps L."/>
            <person name="Falcone J."/>
            <person name="Kanchi K."/>
            <person name="Thane T."/>
            <person name="Scimone A."/>
            <person name="Thane N."/>
            <person name="Henke J."/>
            <person name="Wang T."/>
            <person name="Ruppert J."/>
            <person name="Shah N."/>
            <person name="Rotter K."/>
            <person name="Hodges J."/>
            <person name="Ingenthron E."/>
            <person name="Cordes M."/>
            <person name="Kohlberg S."/>
            <person name="Sgro J."/>
            <person name="Delgado B."/>
            <person name="Mead K."/>
            <person name="Chinwalla A."/>
            <person name="Leonard S."/>
            <person name="Crouse K."/>
            <person name="Collura K."/>
            <person name="Kudrna D."/>
            <person name="Currie J."/>
            <person name="He R."/>
            <person name="Angelova A."/>
            <person name="Rajasekar S."/>
            <person name="Mueller T."/>
            <person name="Lomeli R."/>
            <person name="Scara G."/>
            <person name="Ko A."/>
            <person name="Delaney K."/>
            <person name="Wissotski M."/>
            <person name="Lopez G."/>
            <person name="Campos D."/>
            <person name="Braidotti M."/>
            <person name="Ashley E."/>
            <person name="Golser W."/>
            <person name="Kim H."/>
            <person name="Lee S."/>
            <person name="Lin J."/>
            <person name="Dujmic Z."/>
            <person name="Kim W."/>
            <person name="Talag J."/>
            <person name="Zuccolo A."/>
            <person name="Fan C."/>
            <person name="Sebastian A."/>
            <person name="Kramer M."/>
            <person name="Spiegel L."/>
            <person name="Nascimento L."/>
            <person name="Zutavern T."/>
            <person name="Miller B."/>
            <person name="Ambroise C."/>
            <person name="Muller S."/>
            <person name="Spooner W."/>
            <person name="Narechania A."/>
            <person name="Ren L."/>
            <person name="Wei S."/>
            <person name="Kumari S."/>
            <person name="Faga B."/>
            <person name="Levy M.J."/>
            <person name="McMahan L."/>
            <person name="Van Buren P."/>
            <person name="Vaughn M.W."/>
            <person name="Ying K."/>
            <person name="Yeh C.-T."/>
            <person name="Emrich S.J."/>
            <person name="Jia Y."/>
            <person name="Kalyanaraman A."/>
            <person name="Hsia A.-P."/>
            <person name="Barbazuk W.B."/>
            <person name="Baucom R.S."/>
            <person name="Brutnell T.P."/>
            <person name="Carpita N.C."/>
            <person name="Chaparro C."/>
            <person name="Chia J.-M."/>
            <person name="Deragon J.-M."/>
            <person name="Estill J.C."/>
            <person name="Fu Y."/>
            <person name="Jeddeloh J.A."/>
            <person name="Han Y."/>
            <person name="Lee H."/>
            <person name="Li P."/>
            <person name="Lisch D.R."/>
            <person name="Liu S."/>
            <person name="Liu Z."/>
            <person name="Nagel D.H."/>
            <person name="McCann M.C."/>
            <person name="SanMiguel P."/>
            <person name="Myers A.M."/>
            <person name="Nettleton D."/>
            <person name="Nguyen J."/>
            <person name="Penning B.W."/>
            <person name="Ponnala L."/>
            <person name="Schneider K.L."/>
            <person name="Schwartz D.C."/>
            <person name="Sharma A."/>
            <person name="Soderlund C."/>
            <person name="Springer N.M."/>
            <person name="Sun Q."/>
            <person name="Wang H."/>
            <person name="Waterman M."/>
            <person name="Westerman R."/>
            <person name="Wolfgruber T.K."/>
            <person name="Yang L."/>
            <person name="Yu Y."/>
            <person name="Zhang L."/>
            <person name="Zhou S."/>
            <person name="Zhu Q."/>
            <person name="Bennetzen J.L."/>
            <person name="Dawe R.K."/>
            <person name="Jiang J."/>
            <person name="Jiang N."/>
            <person name="Presting G.G."/>
            <person name="Wessler S.R."/>
            <person name="Aluru S."/>
            <person name="Martienssen R.A."/>
            <person name="Clifton S.W."/>
            <person name="McCombie W.R."/>
            <person name="Wing R.A."/>
            <person name="Wilson R.K."/>
        </authorList>
    </citation>
    <scope>NUCLEOTIDE SEQUENCE [LARGE SCALE GENOMIC DNA]</scope>
    <source>
        <strain evidence="9">cv. B73</strain>
    </source>
</reference>
<feature type="domain" description="ABC transmembrane type-1" evidence="7">
    <location>
        <begin position="132"/>
        <end position="245"/>
    </location>
</feature>
<dbReference type="GO" id="GO:0005524">
    <property type="term" value="F:ATP binding"/>
    <property type="evidence" value="ECO:0007669"/>
    <property type="project" value="InterPro"/>
</dbReference>
<dbReference type="InterPro" id="IPR039421">
    <property type="entry name" value="Type_1_exporter"/>
</dbReference>
<feature type="transmembrane region" description="Helical" evidence="6">
    <location>
        <begin position="181"/>
        <end position="208"/>
    </location>
</feature>
<evidence type="ECO:0007829" key="10">
    <source>
        <dbReference type="PeptideAtlas" id="A0A804R4F3"/>
    </source>
</evidence>
<dbReference type="PROSITE" id="PS50929">
    <property type="entry name" value="ABC_TM1F"/>
    <property type="match status" value="1"/>
</dbReference>
<dbReference type="GO" id="GO:0140359">
    <property type="term" value="F:ABC-type transporter activity"/>
    <property type="evidence" value="ECO:0007669"/>
    <property type="project" value="InterPro"/>
</dbReference>
<dbReference type="Pfam" id="PF21144">
    <property type="entry name" value="Aquarius_N_3rd"/>
    <property type="match status" value="1"/>
</dbReference>
<keyword evidence="9" id="KW-1185">Reference proteome</keyword>
<sequence>MNMPDLLEVIDFKDTFLDANHVQQSFPDYQVTFINSDGTKNLHPSPPFKIRVSKKMRESSHALPGNMNSNLTVKSRNNMADGEPQKEKLIVETYIPADPGPYPQDKPKQNSVRFTPTQIGAIISGIQPGLTMKMYEDASQVATDAVGSIRTVASFCAEKRVVAAYRDKCEALRKQGIRSGVVGGLGYGFSFLMLFFTYGLCFYVGAQFVRQGKTTFPDVFKVFFALVLAAIGVLQASALASDATKARDSAISIFSVLDRESKIDSSSGDGMTLEDVSGNIDFRNVSFKYPLRLDVQIFSDFTLRIPSGKAQLTVALVGKSGSGKSTIIALLERLYDPDFGRISLDDVELSQWVKAMV</sequence>
<feature type="region of interest" description="Disordered" evidence="5">
    <location>
        <begin position="57"/>
        <end position="82"/>
    </location>
</feature>
<feature type="transmembrane region" description="Helical" evidence="6">
    <location>
        <begin position="220"/>
        <end position="240"/>
    </location>
</feature>
<dbReference type="SUPFAM" id="SSF52540">
    <property type="entry name" value="P-loop containing nucleoside triphosphate hydrolases"/>
    <property type="match status" value="1"/>
</dbReference>
<protein>
    <recommendedName>
        <fullName evidence="7">ABC transmembrane type-1 domain-containing protein</fullName>
    </recommendedName>
</protein>
<name>A0A804R4F3_MAIZE</name>
<evidence type="ECO:0000256" key="6">
    <source>
        <dbReference type="SAM" id="Phobius"/>
    </source>
</evidence>
<evidence type="ECO:0000256" key="1">
    <source>
        <dbReference type="ARBA" id="ARBA00004141"/>
    </source>
</evidence>
<evidence type="ECO:0000313" key="9">
    <source>
        <dbReference type="Proteomes" id="UP000007305"/>
    </source>
</evidence>
<reference evidence="8" key="2">
    <citation type="submission" date="2019-07" db="EMBL/GenBank/DDBJ databases">
        <authorList>
            <person name="Seetharam A."/>
            <person name="Woodhouse M."/>
            <person name="Cannon E."/>
        </authorList>
    </citation>
    <scope>NUCLEOTIDE SEQUENCE [LARGE SCALE GENOMIC DNA]</scope>
    <source>
        <strain evidence="8">cv. B73</strain>
    </source>
</reference>
<dbReference type="InterPro" id="IPR036640">
    <property type="entry name" value="ABC1_TM_sf"/>
</dbReference>
<reference evidence="8" key="3">
    <citation type="submission" date="2021-05" db="UniProtKB">
        <authorList>
            <consortium name="EnsemblPlants"/>
        </authorList>
    </citation>
    <scope>IDENTIFICATION</scope>
    <source>
        <strain evidence="8">cv. B73</strain>
    </source>
</reference>
<dbReference type="GO" id="GO:0016887">
    <property type="term" value="F:ATP hydrolysis activity"/>
    <property type="evidence" value="ECO:0007669"/>
    <property type="project" value="InterPro"/>
</dbReference>
<keyword evidence="10" id="KW-1267">Proteomics identification</keyword>
<keyword evidence="4 6" id="KW-0472">Membrane</keyword>
<comment type="subcellular location">
    <subcellularLocation>
        <location evidence="1">Membrane</location>
        <topology evidence="1">Multi-pass membrane protein</topology>
    </subcellularLocation>
</comment>
<dbReference type="InterPro" id="IPR003439">
    <property type="entry name" value="ABC_transporter-like_ATP-bd"/>
</dbReference>
<organism evidence="8 9">
    <name type="scientific">Zea mays</name>
    <name type="common">Maize</name>
    <dbReference type="NCBI Taxonomy" id="4577"/>
    <lineage>
        <taxon>Eukaryota</taxon>
        <taxon>Viridiplantae</taxon>
        <taxon>Streptophyta</taxon>
        <taxon>Embryophyta</taxon>
        <taxon>Tracheophyta</taxon>
        <taxon>Spermatophyta</taxon>
        <taxon>Magnoliopsida</taxon>
        <taxon>Liliopsida</taxon>
        <taxon>Poales</taxon>
        <taxon>Poaceae</taxon>
        <taxon>PACMAD clade</taxon>
        <taxon>Panicoideae</taxon>
        <taxon>Andropogonodae</taxon>
        <taxon>Andropogoneae</taxon>
        <taxon>Tripsacinae</taxon>
        <taxon>Zea</taxon>
    </lineage>
</organism>
<dbReference type="EnsemblPlants" id="Zm00001eb387580_T001">
    <property type="protein sequence ID" value="Zm00001eb387580_P001"/>
    <property type="gene ID" value="Zm00001eb387580"/>
</dbReference>
<dbReference type="Pfam" id="PF00664">
    <property type="entry name" value="ABC_membrane"/>
    <property type="match status" value="1"/>
</dbReference>
<dbReference type="Pfam" id="PF00005">
    <property type="entry name" value="ABC_tran"/>
    <property type="match status" value="1"/>
</dbReference>
<dbReference type="SUPFAM" id="SSF90123">
    <property type="entry name" value="ABC transporter transmembrane region"/>
    <property type="match status" value="1"/>
</dbReference>
<dbReference type="AlphaFoldDB" id="A0A804R4F3"/>
<evidence type="ECO:0000256" key="2">
    <source>
        <dbReference type="ARBA" id="ARBA00022692"/>
    </source>
</evidence>
<dbReference type="PANTHER" id="PTHR24221">
    <property type="entry name" value="ATP-BINDING CASSETTE SUB-FAMILY B"/>
    <property type="match status" value="1"/>
</dbReference>
<evidence type="ECO:0000313" key="8">
    <source>
        <dbReference type="EnsemblPlants" id="Zm00001eb387580_P001"/>
    </source>
</evidence>
<dbReference type="GO" id="GO:0016020">
    <property type="term" value="C:membrane"/>
    <property type="evidence" value="ECO:0007669"/>
    <property type="project" value="UniProtKB-SubCell"/>
</dbReference>
<keyword evidence="2 6" id="KW-0812">Transmembrane</keyword>
<accession>A0A804R4F3</accession>
<proteinExistence type="evidence at protein level"/>